<organism evidence="3 4">
    <name type="scientific">Caulifigura coniformis</name>
    <dbReference type="NCBI Taxonomy" id="2527983"/>
    <lineage>
        <taxon>Bacteria</taxon>
        <taxon>Pseudomonadati</taxon>
        <taxon>Planctomycetota</taxon>
        <taxon>Planctomycetia</taxon>
        <taxon>Planctomycetales</taxon>
        <taxon>Planctomycetaceae</taxon>
        <taxon>Caulifigura</taxon>
    </lineage>
</organism>
<gene>
    <name evidence="3" type="primary">rnk</name>
    <name evidence="3" type="ORF">Pan44_06040</name>
</gene>
<proteinExistence type="predicted"/>
<accession>A0A517S908</accession>
<dbReference type="GO" id="GO:0070063">
    <property type="term" value="F:RNA polymerase binding"/>
    <property type="evidence" value="ECO:0007669"/>
    <property type="project" value="InterPro"/>
</dbReference>
<evidence type="ECO:0000259" key="2">
    <source>
        <dbReference type="Pfam" id="PF14760"/>
    </source>
</evidence>
<dbReference type="InterPro" id="IPR001437">
    <property type="entry name" value="Tscrpt_elong_fac_GreA/B_C"/>
</dbReference>
<dbReference type="KEGG" id="ccos:Pan44_06040"/>
<name>A0A517S908_9PLAN</name>
<dbReference type="RefSeq" id="WP_145027076.1">
    <property type="nucleotide sequence ID" value="NZ_CP036271.1"/>
</dbReference>
<dbReference type="InterPro" id="IPR036953">
    <property type="entry name" value="GreA/GreB_C_sf"/>
</dbReference>
<dbReference type="GO" id="GO:0006354">
    <property type="term" value="P:DNA-templated transcription elongation"/>
    <property type="evidence" value="ECO:0007669"/>
    <property type="project" value="TreeGrafter"/>
</dbReference>
<dbReference type="InterPro" id="IPR023459">
    <property type="entry name" value="Tscrpt_elong_fac_GreA/B_fam"/>
</dbReference>
<dbReference type="InterPro" id="IPR029462">
    <property type="entry name" value="Rnk_N"/>
</dbReference>
<evidence type="ECO:0000313" key="3">
    <source>
        <dbReference type="EMBL" id="QDT52592.1"/>
    </source>
</evidence>
<reference evidence="3 4" key="1">
    <citation type="submission" date="2019-02" db="EMBL/GenBank/DDBJ databases">
        <title>Deep-cultivation of Planctomycetes and their phenomic and genomic characterization uncovers novel biology.</title>
        <authorList>
            <person name="Wiegand S."/>
            <person name="Jogler M."/>
            <person name="Boedeker C."/>
            <person name="Pinto D."/>
            <person name="Vollmers J."/>
            <person name="Rivas-Marin E."/>
            <person name="Kohn T."/>
            <person name="Peeters S.H."/>
            <person name="Heuer A."/>
            <person name="Rast P."/>
            <person name="Oberbeckmann S."/>
            <person name="Bunk B."/>
            <person name="Jeske O."/>
            <person name="Meyerdierks A."/>
            <person name="Storesund J.E."/>
            <person name="Kallscheuer N."/>
            <person name="Luecker S."/>
            <person name="Lage O.M."/>
            <person name="Pohl T."/>
            <person name="Merkel B.J."/>
            <person name="Hornburger P."/>
            <person name="Mueller R.-W."/>
            <person name="Bruemmer F."/>
            <person name="Labrenz M."/>
            <person name="Spormann A.M."/>
            <person name="Op den Camp H."/>
            <person name="Overmann J."/>
            <person name="Amann R."/>
            <person name="Jetten M.S.M."/>
            <person name="Mascher T."/>
            <person name="Medema M.H."/>
            <person name="Devos D.P."/>
            <person name="Kaster A.-K."/>
            <person name="Ovreas L."/>
            <person name="Rohde M."/>
            <person name="Galperin M.Y."/>
            <person name="Jogler C."/>
        </authorList>
    </citation>
    <scope>NUCLEOTIDE SEQUENCE [LARGE SCALE GENOMIC DNA]</scope>
    <source>
        <strain evidence="3 4">Pan44</strain>
    </source>
</reference>
<evidence type="ECO:0000313" key="4">
    <source>
        <dbReference type="Proteomes" id="UP000315700"/>
    </source>
</evidence>
<dbReference type="AlphaFoldDB" id="A0A517S908"/>
<dbReference type="Pfam" id="PF14760">
    <property type="entry name" value="Rnk_N"/>
    <property type="match status" value="1"/>
</dbReference>
<dbReference type="GO" id="GO:0032784">
    <property type="term" value="P:regulation of DNA-templated transcription elongation"/>
    <property type="evidence" value="ECO:0007669"/>
    <property type="project" value="InterPro"/>
</dbReference>
<dbReference type="Gene3D" id="3.10.50.30">
    <property type="entry name" value="Transcription elongation factor, GreA/GreB, C-terminal domain"/>
    <property type="match status" value="1"/>
</dbReference>
<evidence type="ECO:0000259" key="1">
    <source>
        <dbReference type="Pfam" id="PF01272"/>
    </source>
</evidence>
<dbReference type="PANTHER" id="PTHR30437">
    <property type="entry name" value="TRANSCRIPTION ELONGATION FACTOR GREA"/>
    <property type="match status" value="1"/>
</dbReference>
<feature type="domain" description="Regulator of nucleoside diphosphate kinase N-terminal" evidence="2">
    <location>
        <begin position="4"/>
        <end position="47"/>
    </location>
</feature>
<dbReference type="GO" id="GO:0016301">
    <property type="term" value="F:kinase activity"/>
    <property type="evidence" value="ECO:0007669"/>
    <property type="project" value="UniProtKB-KW"/>
</dbReference>
<feature type="domain" description="Transcription elongation factor GreA/GreB C-terminal" evidence="1">
    <location>
        <begin position="53"/>
        <end position="127"/>
    </location>
</feature>
<keyword evidence="4" id="KW-1185">Reference proteome</keyword>
<dbReference type="PANTHER" id="PTHR30437:SF5">
    <property type="entry name" value="REGULATOR OF NUCLEOSIDE DIPHOSPHATE KINASE"/>
    <property type="match status" value="1"/>
</dbReference>
<dbReference type="OrthoDB" id="192847at2"/>
<sequence length="142" mass="15938">MKRRPITLTIDDYARLRALVSSKVTSAFSDPTLLRDLYQELTRARLVELDEMPEEVITMNSRITLRDVQTGRVETYTLVYPQRADIANRRLSVLSPAGAAVLGHYRGDDIRWPIASGWRIVRVEQVEAGTAALAPSAVCPKE</sequence>
<keyword evidence="3" id="KW-0418">Kinase</keyword>
<dbReference type="Pfam" id="PF01272">
    <property type="entry name" value="GreA_GreB"/>
    <property type="match status" value="1"/>
</dbReference>
<dbReference type="Proteomes" id="UP000315700">
    <property type="component" value="Chromosome"/>
</dbReference>
<protein>
    <submittedName>
        <fullName evidence="3">Regulator of nucleoside diphosphate kinase</fullName>
    </submittedName>
</protein>
<dbReference type="FunCoup" id="A0A517S908">
    <property type="interactions" value="48"/>
</dbReference>
<dbReference type="EMBL" id="CP036271">
    <property type="protein sequence ID" value="QDT52592.1"/>
    <property type="molecule type" value="Genomic_DNA"/>
</dbReference>
<keyword evidence="3" id="KW-0808">Transferase</keyword>
<dbReference type="SUPFAM" id="SSF54534">
    <property type="entry name" value="FKBP-like"/>
    <property type="match status" value="1"/>
</dbReference>
<dbReference type="GO" id="GO:0003677">
    <property type="term" value="F:DNA binding"/>
    <property type="evidence" value="ECO:0007669"/>
    <property type="project" value="InterPro"/>
</dbReference>
<dbReference type="InParanoid" id="A0A517S908"/>